<proteinExistence type="predicted"/>
<feature type="chain" id="PRO_5035247229" evidence="2">
    <location>
        <begin position="22"/>
        <end position="451"/>
    </location>
</feature>
<evidence type="ECO:0000313" key="4">
    <source>
        <dbReference type="Proteomes" id="UP000664277"/>
    </source>
</evidence>
<dbReference type="AlphaFoldDB" id="A0A8J7PG90"/>
<accession>A0A8J7PG90</accession>
<organism evidence="3 4">
    <name type="scientific">Candidatus Obscuribacter phosphatis</name>
    <dbReference type="NCBI Taxonomy" id="1906157"/>
    <lineage>
        <taxon>Bacteria</taxon>
        <taxon>Bacillati</taxon>
        <taxon>Candidatus Melainabacteria</taxon>
        <taxon>Candidatus Obscuribacterales</taxon>
        <taxon>Candidatus Obscuribacteraceae</taxon>
        <taxon>Candidatus Obscuribacter</taxon>
    </lineage>
</organism>
<name>A0A8J7PG90_9BACT</name>
<evidence type="ECO:0000256" key="2">
    <source>
        <dbReference type="SAM" id="SignalP"/>
    </source>
</evidence>
<keyword evidence="2" id="KW-0732">Signal</keyword>
<dbReference type="Proteomes" id="UP000664277">
    <property type="component" value="Unassembled WGS sequence"/>
</dbReference>
<evidence type="ECO:0000256" key="1">
    <source>
        <dbReference type="SAM" id="MobiDB-lite"/>
    </source>
</evidence>
<evidence type="ECO:0000313" key="3">
    <source>
        <dbReference type="EMBL" id="MBN8659430.1"/>
    </source>
</evidence>
<feature type="region of interest" description="Disordered" evidence="1">
    <location>
        <begin position="325"/>
        <end position="345"/>
    </location>
</feature>
<comment type="caution">
    <text evidence="3">The sequence shown here is derived from an EMBL/GenBank/DDBJ whole genome shotgun (WGS) entry which is preliminary data.</text>
</comment>
<reference evidence="3" key="1">
    <citation type="submission" date="2021-02" db="EMBL/GenBank/DDBJ databases">
        <title>Genome-Resolved Metagenomics of a Microbial Community Performing Photosynthetic Biological Nutrient Removal.</title>
        <authorList>
            <person name="Mcdaniel E.A."/>
        </authorList>
    </citation>
    <scope>NUCLEOTIDE SEQUENCE</scope>
    <source>
        <strain evidence="3">UWPOB_OBS1</strain>
    </source>
</reference>
<protein>
    <submittedName>
        <fullName evidence="3">Uncharacterized protein</fullName>
    </submittedName>
</protein>
<dbReference type="EMBL" id="JAFLCK010000003">
    <property type="protein sequence ID" value="MBN8659430.1"/>
    <property type="molecule type" value="Genomic_DNA"/>
</dbReference>
<feature type="signal peptide" evidence="2">
    <location>
        <begin position="1"/>
        <end position="21"/>
    </location>
</feature>
<sequence>MNRIWKLAIASLAFSSFSLNAAIAVPSSQDLVSAIEKAKVLSAGTRISAALSNGEAYISTFKNAKATDEDCKIEAILVAKALMDLAPSDINRVNVYFYNAMRLNKRKEVSVSAGDVKAFGSGQLSQDQLLGSIAIKESEVSDQASKAAAYLQQREAARSSKTINSYVNGDTLEIVTELEPDMNDLDIKLEGTRVAQKIVEKTGTSAKRIKVSFADPVAKGSIKEMTFDLAQLTALDKSLQSALYSLQVAAVTTKIDLQTVEAVDGAVKVERADVLKRLKELDKKGVGIEPFKKQFFDIEKMVSQGNDEQAAEAIKKLAQSVADQEARTKDAKNAKPSGKASAPAGTILPIPKIWLPSYQDRNPDGMGGGWKVEDIVKSPDKYIAEKELQLKGAAEADRNPNFARTLSFLYWQLTNNKKISEATPYGQRFLEIEARYHHMETLRKQEKLKQN</sequence>
<gene>
    <name evidence="3" type="ORF">J0M35_03635</name>
</gene>